<dbReference type="InterPro" id="IPR000073">
    <property type="entry name" value="AB_hydrolase_1"/>
</dbReference>
<dbReference type="PANTHER" id="PTHR42916:SF1">
    <property type="entry name" value="PROTEIN PHYLLO, CHLOROPLASTIC"/>
    <property type="match status" value="1"/>
</dbReference>
<feature type="domain" description="AB hydrolase-1" evidence="4">
    <location>
        <begin position="52"/>
        <end position="281"/>
    </location>
</feature>
<comment type="catalytic activity">
    <reaction evidence="3">
        <text>5-enolpyruvoyl-6-hydroxy-2-succinyl-cyclohex-3-ene-1-carboxylate = (1R,6R)-6-hydroxy-2-succinyl-cyclohexa-2,4-diene-1-carboxylate + pyruvate</text>
        <dbReference type="Rhea" id="RHEA:25597"/>
        <dbReference type="ChEBI" id="CHEBI:15361"/>
        <dbReference type="ChEBI" id="CHEBI:58689"/>
        <dbReference type="ChEBI" id="CHEBI:58818"/>
        <dbReference type="EC" id="4.2.99.20"/>
    </reaction>
</comment>
<dbReference type="UniPathway" id="UPA00079"/>
<protein>
    <recommendedName>
        <fullName evidence="3">Putative 2-succinyl-6-hydroxy-2,4-cyclohexadiene-1-carboxylate synthase</fullName>
        <shortName evidence="3">SHCHC synthase</shortName>
        <ecNumber evidence="3">4.2.99.20</ecNumber>
    </recommendedName>
</protein>
<comment type="caution">
    <text evidence="5">The sequence shown here is derived from an EMBL/GenBank/DDBJ whole genome shotgun (WGS) entry which is preliminary data.</text>
</comment>
<dbReference type="HAMAP" id="MF_01660">
    <property type="entry name" value="MenH"/>
    <property type="match status" value="1"/>
</dbReference>
<dbReference type="GeneID" id="83055825"/>
<dbReference type="GO" id="GO:0009234">
    <property type="term" value="P:menaquinone biosynthetic process"/>
    <property type="evidence" value="ECO:0007669"/>
    <property type="project" value="UniProtKB-UniRule"/>
</dbReference>
<dbReference type="PANTHER" id="PTHR42916">
    <property type="entry name" value="2-SUCCINYL-5-ENOLPYRUVYL-6-HYDROXY-3-CYCLOHEXENE-1-CARBOXYLATE SYNTHASE"/>
    <property type="match status" value="1"/>
</dbReference>
<dbReference type="SUPFAM" id="SSF53474">
    <property type="entry name" value="alpha/beta-Hydrolases"/>
    <property type="match status" value="1"/>
</dbReference>
<evidence type="ECO:0000256" key="2">
    <source>
        <dbReference type="ARBA" id="ARBA00023239"/>
    </source>
</evidence>
<organism evidence="5 6">
    <name type="scientific">Veillonella seminalis</name>
    <dbReference type="NCBI Taxonomy" id="1502943"/>
    <lineage>
        <taxon>Bacteria</taxon>
        <taxon>Bacillati</taxon>
        <taxon>Bacillota</taxon>
        <taxon>Negativicutes</taxon>
        <taxon>Veillonellales</taxon>
        <taxon>Veillonellaceae</taxon>
        <taxon>Veillonella</taxon>
    </lineage>
</organism>
<dbReference type="NCBIfam" id="TIGR03695">
    <property type="entry name" value="menH_SHCHC"/>
    <property type="match status" value="1"/>
</dbReference>
<keyword evidence="2 3" id="KW-0456">Lyase</keyword>
<comment type="pathway">
    <text evidence="3">Quinol/quinone metabolism; menaquinone biosynthesis.</text>
</comment>
<evidence type="ECO:0000313" key="6">
    <source>
        <dbReference type="Proteomes" id="UP000434554"/>
    </source>
</evidence>
<evidence type="ECO:0000256" key="1">
    <source>
        <dbReference type="ARBA" id="ARBA00022428"/>
    </source>
</evidence>
<dbReference type="RefSeq" id="WP_006556071.1">
    <property type="nucleotide sequence ID" value="NZ_CAUENZ010000007.1"/>
</dbReference>
<dbReference type="Proteomes" id="UP000434554">
    <property type="component" value="Unassembled WGS sequence"/>
</dbReference>
<dbReference type="UniPathway" id="UPA01057">
    <property type="reaction ID" value="UER00900"/>
</dbReference>
<name>A0A833CBR1_9FIRM</name>
<proteinExistence type="inferred from homology"/>
<accession>A0A833CBR1</accession>
<comment type="pathway">
    <text evidence="3">Quinol/quinone metabolism; 1,4-dihydroxy-2-naphthoate biosynthesis; 1,4-dihydroxy-2-naphthoate from chorismate: step 3/7.</text>
</comment>
<evidence type="ECO:0000256" key="3">
    <source>
        <dbReference type="HAMAP-Rule" id="MF_01660"/>
    </source>
</evidence>
<comment type="function">
    <text evidence="3">Catalyzes a proton abstraction reaction that results in 2,5-elimination of pyruvate from 2-succinyl-5-enolpyruvyl-6-hydroxy-3-cyclohexene-1-carboxylate (SEPHCHC) and the formation of 2-succinyl-6-hydroxy-2,4-cyclohexadiene-1-carboxylate (SHCHC).</text>
</comment>
<evidence type="ECO:0000259" key="4">
    <source>
        <dbReference type="Pfam" id="PF00561"/>
    </source>
</evidence>
<dbReference type="Pfam" id="PF00561">
    <property type="entry name" value="Abhydrolase_1"/>
    <property type="match status" value="1"/>
</dbReference>
<sequence length="306" mass="34458">MRNDFDDSLDETSMYDQGDREEITAVLEAADDVYISIDNVSYHVSLRGEGMPLICLHGFGEAGDTWDKLQLPGFRLYCVDFLGHGVSDRSHNPVLYQLDTVLRHLYTLIHTLVGEEPYGLMGYSMGGRIALQYAAMYEPSRLLFLILESASAGIEDINERQERAARDEVLAHKIETHSIEWFEDMWSKLPIFETQQKLSSAVQHTIKERRLSNTPEVLAHTLRGTGQGMTPYVGNKISELEMEILYVSGSLDTKYDTIGQTVFGICENVAHVSVAEAGHNVHTEMPDAFNDIVNLFLSDYNDKNIS</sequence>
<dbReference type="AlphaFoldDB" id="A0A833CBR1"/>
<dbReference type="EMBL" id="WBKH01000002">
    <property type="protein sequence ID" value="KAB1479436.1"/>
    <property type="molecule type" value="Genomic_DNA"/>
</dbReference>
<dbReference type="InterPro" id="IPR029058">
    <property type="entry name" value="AB_hydrolase_fold"/>
</dbReference>
<evidence type="ECO:0000313" key="5">
    <source>
        <dbReference type="EMBL" id="KAB1479436.1"/>
    </source>
</evidence>
<dbReference type="EC" id="4.2.99.20" evidence="3"/>
<comment type="similarity">
    <text evidence="3">Belongs to the AB hydrolase superfamily. MenH family.</text>
</comment>
<gene>
    <name evidence="3 5" type="primary">menH</name>
    <name evidence="5" type="ORF">F8R14_01920</name>
</gene>
<keyword evidence="1 3" id="KW-0474">Menaquinone biosynthesis</keyword>
<dbReference type="Gene3D" id="3.40.50.1820">
    <property type="entry name" value="alpha/beta hydrolase"/>
    <property type="match status" value="1"/>
</dbReference>
<dbReference type="InterPro" id="IPR022485">
    <property type="entry name" value="SHCHC_synthase_MenH"/>
</dbReference>
<dbReference type="GO" id="GO:0070205">
    <property type="term" value="F:2-succinyl-6-hydroxy-2,4-cyclohexadiene-1-carboxylate synthase activity"/>
    <property type="evidence" value="ECO:0007669"/>
    <property type="project" value="UniProtKB-UniRule"/>
</dbReference>
<reference evidence="5 6" key="1">
    <citation type="submission" date="2019-09" db="EMBL/GenBank/DDBJ databases">
        <title>Draft genome sequence of 3 type strains from the CCUG.</title>
        <authorList>
            <person name="Pineiro-Iglesias B."/>
            <person name="Tunovic T."/>
            <person name="Unosson C."/>
            <person name="Inganas E."/>
            <person name="Ohlen M."/>
            <person name="Cardew S."/>
            <person name="Jensie-Markopoulos S."/>
            <person name="Salva-Serra F."/>
            <person name="Jaen-Luchoro D."/>
            <person name="Karlsson R."/>
            <person name="Svensson-Stadler L."/>
            <person name="Chun J."/>
            <person name="Moore E."/>
        </authorList>
    </citation>
    <scope>NUCLEOTIDE SEQUENCE [LARGE SCALE GENOMIC DNA]</scope>
    <source>
        <strain evidence="5 6">CCUG 65427</strain>
    </source>
</reference>
<comment type="subunit">
    <text evidence="3">Monomer.</text>
</comment>